<dbReference type="Gene3D" id="1.20.140.150">
    <property type="match status" value="1"/>
</dbReference>
<dbReference type="GO" id="GO:0016020">
    <property type="term" value="C:membrane"/>
    <property type="evidence" value="ECO:0007669"/>
    <property type="project" value="UniProtKB-SubCell"/>
</dbReference>
<keyword evidence="3 5" id="KW-1133">Transmembrane helix</keyword>
<evidence type="ECO:0000256" key="5">
    <source>
        <dbReference type="SAM" id="Phobius"/>
    </source>
</evidence>
<sequence length="396" mass="45590">MGSRLVLILSTIFALVGIVLVALAFGTNNWQEYKVDRSKILPALATNEQVRRANRSDIYFDRTYGLFRKCFPTQLPDVLILRKISKETEYKTCVSFNGFLFFSDEFTNCNFIFYIHGNSTDYLPFEVEPMFSLEGTNSYYDPFGQNCVNIKDYRIGTDDSRSYDSLSDDEKTRMHLMRTCVAFYIIGLAFLFFCLLCGVCGCWRRSASLILSTGILLLFATLFLAAAMAVWHGVDYMQREVIEQPGFYKTWEPILRSNTDISYGWSYIVAWVGICCILIASILMLAAYRILKKTLYYRKKLNFFVIMGKAKMIKTLCLVTVDLDKTASEEERDEFEKKRAPYMMTNYYDNKNAMVSPYNYQTYGYAYPGYNYPAYAQQQGAGAAGTGYYGYLTYGR</sequence>
<dbReference type="PANTHER" id="PTHR21215">
    <property type="entry name" value="LD36024P"/>
    <property type="match status" value="1"/>
</dbReference>
<dbReference type="AlphaFoldDB" id="A0A915KK69"/>
<evidence type="ECO:0000313" key="7">
    <source>
        <dbReference type="WBParaSite" id="nRc.2.0.1.t39221-RA"/>
    </source>
</evidence>
<dbReference type="Proteomes" id="UP000887565">
    <property type="component" value="Unplaced"/>
</dbReference>
<evidence type="ECO:0000256" key="2">
    <source>
        <dbReference type="ARBA" id="ARBA00022692"/>
    </source>
</evidence>
<proteinExistence type="predicted"/>
<evidence type="ECO:0000256" key="4">
    <source>
        <dbReference type="ARBA" id="ARBA00023136"/>
    </source>
</evidence>
<evidence type="ECO:0000313" key="6">
    <source>
        <dbReference type="Proteomes" id="UP000887565"/>
    </source>
</evidence>
<feature type="transmembrane region" description="Helical" evidence="5">
    <location>
        <begin position="265"/>
        <end position="291"/>
    </location>
</feature>
<feature type="transmembrane region" description="Helical" evidence="5">
    <location>
        <begin position="209"/>
        <end position="231"/>
    </location>
</feature>
<reference evidence="7" key="1">
    <citation type="submission" date="2022-11" db="UniProtKB">
        <authorList>
            <consortium name="WormBaseParasite"/>
        </authorList>
    </citation>
    <scope>IDENTIFICATION</scope>
</reference>
<dbReference type="InterPro" id="IPR004031">
    <property type="entry name" value="PMP22/EMP/MP20/Claudin"/>
</dbReference>
<comment type="subcellular location">
    <subcellularLocation>
        <location evidence="1">Membrane</location>
        <topology evidence="1">Multi-pass membrane protein</topology>
    </subcellularLocation>
</comment>
<protein>
    <submittedName>
        <fullName evidence="7">Uncharacterized protein</fullName>
    </submittedName>
</protein>
<dbReference type="Pfam" id="PF13903">
    <property type="entry name" value="Claudin_2"/>
    <property type="match status" value="1"/>
</dbReference>
<evidence type="ECO:0000256" key="3">
    <source>
        <dbReference type="ARBA" id="ARBA00022989"/>
    </source>
</evidence>
<name>A0A915KK69_ROMCU</name>
<keyword evidence="6" id="KW-1185">Reference proteome</keyword>
<keyword evidence="4 5" id="KW-0472">Membrane</keyword>
<dbReference type="PANTHER" id="PTHR21215:SF0">
    <property type="entry name" value="LD36024P"/>
    <property type="match status" value="1"/>
</dbReference>
<organism evidence="6 7">
    <name type="scientific">Romanomermis culicivorax</name>
    <name type="common">Nematode worm</name>
    <dbReference type="NCBI Taxonomy" id="13658"/>
    <lineage>
        <taxon>Eukaryota</taxon>
        <taxon>Metazoa</taxon>
        <taxon>Ecdysozoa</taxon>
        <taxon>Nematoda</taxon>
        <taxon>Enoplea</taxon>
        <taxon>Dorylaimia</taxon>
        <taxon>Mermithida</taxon>
        <taxon>Mermithoidea</taxon>
        <taxon>Mermithidae</taxon>
        <taxon>Romanomermis</taxon>
    </lineage>
</organism>
<keyword evidence="2 5" id="KW-0812">Transmembrane</keyword>
<accession>A0A915KK69</accession>
<dbReference type="WBParaSite" id="nRc.2.0.1.t39221-RA">
    <property type="protein sequence ID" value="nRc.2.0.1.t39221-RA"/>
    <property type="gene ID" value="nRc.2.0.1.g39221"/>
</dbReference>
<evidence type="ECO:0000256" key="1">
    <source>
        <dbReference type="ARBA" id="ARBA00004141"/>
    </source>
</evidence>
<dbReference type="OMA" id="YAYPGPY"/>
<feature type="transmembrane region" description="Helical" evidence="5">
    <location>
        <begin position="181"/>
        <end position="202"/>
    </location>
</feature>